<evidence type="ECO:0000259" key="1">
    <source>
        <dbReference type="Pfam" id="PF07007"/>
    </source>
</evidence>
<dbReference type="EMBL" id="PVTT01000002">
    <property type="protein sequence ID" value="PRY93757.1"/>
    <property type="molecule type" value="Genomic_DNA"/>
</dbReference>
<dbReference type="Proteomes" id="UP000238801">
    <property type="component" value="Unassembled WGS sequence"/>
</dbReference>
<dbReference type="RefSeq" id="WP_106161330.1">
    <property type="nucleotide sequence ID" value="NZ_PVTT01000002.1"/>
</dbReference>
<sequence length="163" mass="17412">MNPAEQAVCADPLLWEKDAALQRLYGRLPQDAALRRTQGDWLRGSRDACGWDVLCIDWAYDDRIAAMRAALSAPPPAAAPRRPWCDAAGLNAAEGAICADDTLSNLDAVMAAAYGAARAATTDAEQNAWLRERDACGADRPCIGGAYVRRLTALGARLRAAGR</sequence>
<evidence type="ECO:0000313" key="2">
    <source>
        <dbReference type="EMBL" id="PRY93757.1"/>
    </source>
</evidence>
<dbReference type="Pfam" id="PF07007">
    <property type="entry name" value="LprI"/>
    <property type="match status" value="1"/>
</dbReference>
<dbReference type="PANTHER" id="PTHR37549:SF1">
    <property type="entry name" value="LIPOPROTEIN LPRI"/>
    <property type="match status" value="1"/>
</dbReference>
<protein>
    <submittedName>
        <fullName evidence="2">Uncharacterized protein DUF1311</fullName>
    </submittedName>
</protein>
<name>A0A2T0X4A8_9RHOB</name>
<comment type="caution">
    <text evidence="2">The sequence shown here is derived from an EMBL/GenBank/DDBJ whole genome shotgun (WGS) entry which is preliminary data.</text>
</comment>
<accession>A0A2T0X4A8</accession>
<reference evidence="2 3" key="1">
    <citation type="submission" date="2018-03" db="EMBL/GenBank/DDBJ databases">
        <title>Genomic Encyclopedia of Archaeal and Bacterial Type Strains, Phase II (KMG-II): from individual species to whole genera.</title>
        <authorList>
            <person name="Goeker M."/>
        </authorList>
    </citation>
    <scope>NUCLEOTIDE SEQUENCE [LARGE SCALE GENOMIC DNA]</scope>
    <source>
        <strain evidence="2 3">DSM 29318</strain>
    </source>
</reference>
<dbReference type="GO" id="GO:0005576">
    <property type="term" value="C:extracellular region"/>
    <property type="evidence" value="ECO:0007669"/>
    <property type="project" value="TreeGrafter"/>
</dbReference>
<feature type="domain" description="Lysozyme inhibitor LprI-like N-terminal" evidence="1">
    <location>
        <begin position="85"/>
        <end position="145"/>
    </location>
</feature>
<dbReference type="PANTHER" id="PTHR37549">
    <property type="entry name" value="LIPOPROTEIN LPRI"/>
    <property type="match status" value="1"/>
</dbReference>
<gene>
    <name evidence="2" type="ORF">BCF33_2641</name>
</gene>
<dbReference type="InterPro" id="IPR009739">
    <property type="entry name" value="LprI-like_N"/>
</dbReference>
<keyword evidence="3" id="KW-1185">Reference proteome</keyword>
<organism evidence="2 3">
    <name type="scientific">Hasllibacter halocynthiae</name>
    <dbReference type="NCBI Taxonomy" id="595589"/>
    <lineage>
        <taxon>Bacteria</taxon>
        <taxon>Pseudomonadati</taxon>
        <taxon>Pseudomonadota</taxon>
        <taxon>Alphaproteobacteria</taxon>
        <taxon>Rhodobacterales</taxon>
        <taxon>Roseobacteraceae</taxon>
        <taxon>Hasllibacter</taxon>
    </lineage>
</organism>
<dbReference type="OrthoDB" id="122332at2"/>
<evidence type="ECO:0000313" key="3">
    <source>
        <dbReference type="Proteomes" id="UP000238801"/>
    </source>
</evidence>
<dbReference type="InterPro" id="IPR052755">
    <property type="entry name" value="Lysozyme_Inhibitor_LprI"/>
</dbReference>
<proteinExistence type="predicted"/>
<dbReference type="AlphaFoldDB" id="A0A2T0X4A8"/>